<reference evidence="3" key="1">
    <citation type="submission" date="2016-11" db="UniProtKB">
        <authorList>
            <consortium name="WormBaseParasite"/>
        </authorList>
    </citation>
    <scope>IDENTIFICATION</scope>
</reference>
<sequence>MGSRTYISECPDGRCTPSQKIYSPVEQYNQRNYYDKYTNSSDSSPISSKDGGCLPWMKYGIFAANIVVGALILTMGVWLRTDSRFRDFLSER</sequence>
<organism evidence="2 3">
    <name type="scientific">Heterorhabditis bacteriophora</name>
    <name type="common">Entomopathogenic nematode worm</name>
    <dbReference type="NCBI Taxonomy" id="37862"/>
    <lineage>
        <taxon>Eukaryota</taxon>
        <taxon>Metazoa</taxon>
        <taxon>Ecdysozoa</taxon>
        <taxon>Nematoda</taxon>
        <taxon>Chromadorea</taxon>
        <taxon>Rhabditida</taxon>
        <taxon>Rhabditina</taxon>
        <taxon>Rhabditomorpha</taxon>
        <taxon>Strongyloidea</taxon>
        <taxon>Heterorhabditidae</taxon>
        <taxon>Heterorhabditis</taxon>
    </lineage>
</organism>
<proteinExistence type="predicted"/>
<protein>
    <submittedName>
        <fullName evidence="3">Transmembrane protein</fullName>
    </submittedName>
</protein>
<keyword evidence="1" id="KW-0472">Membrane</keyword>
<evidence type="ECO:0000256" key="1">
    <source>
        <dbReference type="SAM" id="Phobius"/>
    </source>
</evidence>
<keyword evidence="2" id="KW-1185">Reference proteome</keyword>
<name>A0A1I7WJL0_HETBA</name>
<keyword evidence="1" id="KW-1133">Transmembrane helix</keyword>
<dbReference type="WBParaSite" id="Hba_05210">
    <property type="protein sequence ID" value="Hba_05210"/>
    <property type="gene ID" value="Hba_05210"/>
</dbReference>
<keyword evidence="1" id="KW-0812">Transmembrane</keyword>
<accession>A0A1I7WJL0</accession>
<dbReference type="AlphaFoldDB" id="A0A1I7WJL0"/>
<dbReference type="Proteomes" id="UP000095283">
    <property type="component" value="Unplaced"/>
</dbReference>
<evidence type="ECO:0000313" key="2">
    <source>
        <dbReference type="Proteomes" id="UP000095283"/>
    </source>
</evidence>
<feature type="transmembrane region" description="Helical" evidence="1">
    <location>
        <begin position="59"/>
        <end position="79"/>
    </location>
</feature>
<evidence type="ECO:0000313" key="3">
    <source>
        <dbReference type="WBParaSite" id="Hba_05210"/>
    </source>
</evidence>